<sequence length="93" mass="11051">MLSSIFMATLIGCQYYYLLILLWFFTCITFLVNIQVMFLRRKLFLLSNIPSFYVNRLMSTSFIQCWDQFSQIIHMGLYANLPTTHMFALAFHS</sequence>
<evidence type="ECO:0000256" key="1">
    <source>
        <dbReference type="SAM" id="Phobius"/>
    </source>
</evidence>
<keyword evidence="1" id="KW-0812">Transmembrane</keyword>
<dbReference type="Proteomes" id="UP001497480">
    <property type="component" value="Unassembled WGS sequence"/>
</dbReference>
<keyword evidence="1" id="KW-0472">Membrane</keyword>
<reference evidence="2 3" key="1">
    <citation type="submission" date="2024-03" db="EMBL/GenBank/DDBJ databases">
        <authorList>
            <person name="Martinez-Hernandez J."/>
        </authorList>
    </citation>
    <scope>NUCLEOTIDE SEQUENCE [LARGE SCALE GENOMIC DNA]</scope>
</reference>
<evidence type="ECO:0000313" key="2">
    <source>
        <dbReference type="EMBL" id="CAL0302473.1"/>
    </source>
</evidence>
<organism evidence="2 3">
    <name type="scientific">Lupinus luteus</name>
    <name type="common">European yellow lupine</name>
    <dbReference type="NCBI Taxonomy" id="3873"/>
    <lineage>
        <taxon>Eukaryota</taxon>
        <taxon>Viridiplantae</taxon>
        <taxon>Streptophyta</taxon>
        <taxon>Embryophyta</taxon>
        <taxon>Tracheophyta</taxon>
        <taxon>Spermatophyta</taxon>
        <taxon>Magnoliopsida</taxon>
        <taxon>eudicotyledons</taxon>
        <taxon>Gunneridae</taxon>
        <taxon>Pentapetalae</taxon>
        <taxon>rosids</taxon>
        <taxon>fabids</taxon>
        <taxon>Fabales</taxon>
        <taxon>Fabaceae</taxon>
        <taxon>Papilionoideae</taxon>
        <taxon>50 kb inversion clade</taxon>
        <taxon>genistoids sensu lato</taxon>
        <taxon>core genistoids</taxon>
        <taxon>Genisteae</taxon>
        <taxon>Lupinus</taxon>
    </lineage>
</organism>
<gene>
    <name evidence="2" type="ORF">LLUT_LOCUS3533</name>
</gene>
<keyword evidence="3" id="KW-1185">Reference proteome</keyword>
<name>A0AAV1VZQ5_LUPLU</name>
<protein>
    <submittedName>
        <fullName evidence="2">Uncharacterized protein</fullName>
    </submittedName>
</protein>
<accession>A0AAV1VZQ5</accession>
<feature type="transmembrane region" description="Helical" evidence="1">
    <location>
        <begin position="15"/>
        <end position="39"/>
    </location>
</feature>
<proteinExistence type="predicted"/>
<evidence type="ECO:0000313" key="3">
    <source>
        <dbReference type="Proteomes" id="UP001497480"/>
    </source>
</evidence>
<comment type="caution">
    <text evidence="2">The sequence shown here is derived from an EMBL/GenBank/DDBJ whole genome shotgun (WGS) entry which is preliminary data.</text>
</comment>
<dbReference type="EMBL" id="CAXHTB010000002">
    <property type="protein sequence ID" value="CAL0302473.1"/>
    <property type="molecule type" value="Genomic_DNA"/>
</dbReference>
<dbReference type="AlphaFoldDB" id="A0AAV1VZQ5"/>
<keyword evidence="1" id="KW-1133">Transmembrane helix</keyword>